<comment type="similarity">
    <text evidence="5 17">Belongs to the MurB family.</text>
</comment>
<dbReference type="GO" id="GO:0071949">
    <property type="term" value="F:FAD binding"/>
    <property type="evidence" value="ECO:0007669"/>
    <property type="project" value="InterPro"/>
</dbReference>
<dbReference type="NCBIfam" id="NF010478">
    <property type="entry name" value="PRK13903.1"/>
    <property type="match status" value="1"/>
</dbReference>
<evidence type="ECO:0000256" key="12">
    <source>
        <dbReference type="ARBA" id="ARBA00022984"/>
    </source>
</evidence>
<dbReference type="InterPro" id="IPR006094">
    <property type="entry name" value="Oxid_FAD_bind_N"/>
</dbReference>
<sequence>MGERLADHTTLQFGGPADQLLTHADPAAWADTSRMAARHHGTPVVLGHGSNVLAADAGYSGPVICMATQGITVRSAPEKMVDVTVQAGHPLAGLIDFAVAEGLSGLEYLTGIPGTIGAAPIQNTGAYGQQISDTLIGLTAYDWQTGDVVNLAPVHCGFGYRTSLFKRHPARWTILDVTIRLLRSNYASPVTYQHLADALDVSIGVSPPLAEAAEAVLINRSQRGLTLPATGPDARQVGSVFLNPPLTPKQAETVRATGGPLHRTADGAVRGSAGWLLQHVGYGCGQRLALGVYCSALRTLTVVARTGATAATFATTLQNLAAQVHEATGIYLHPEPVSLGALMTVTSPISTA</sequence>
<dbReference type="UniPathway" id="UPA00219"/>
<feature type="active site" evidence="17">
    <location>
        <position position="161"/>
    </location>
</feature>
<evidence type="ECO:0000313" key="19">
    <source>
        <dbReference type="EMBL" id="SNT06278.1"/>
    </source>
</evidence>
<dbReference type="HAMAP" id="MF_00037">
    <property type="entry name" value="MurB"/>
    <property type="match status" value="1"/>
</dbReference>
<evidence type="ECO:0000256" key="10">
    <source>
        <dbReference type="ARBA" id="ARBA00022857"/>
    </source>
</evidence>
<feature type="active site" description="Proton donor" evidence="17">
    <location>
        <position position="239"/>
    </location>
</feature>
<dbReference type="EC" id="1.3.1.98" evidence="17"/>
<dbReference type="Gene3D" id="3.30.465.10">
    <property type="match status" value="1"/>
</dbReference>
<keyword evidence="7 17" id="KW-0132">Cell division</keyword>
<dbReference type="InterPro" id="IPR016169">
    <property type="entry name" value="FAD-bd_PCMH_sub2"/>
</dbReference>
<evidence type="ECO:0000256" key="13">
    <source>
        <dbReference type="ARBA" id="ARBA00023002"/>
    </source>
</evidence>
<dbReference type="Proteomes" id="UP000198282">
    <property type="component" value="Unassembled WGS sequence"/>
</dbReference>
<evidence type="ECO:0000313" key="20">
    <source>
        <dbReference type="Proteomes" id="UP000198282"/>
    </source>
</evidence>
<dbReference type="Gene3D" id="3.30.43.10">
    <property type="entry name" value="Uridine Diphospho-n-acetylenolpyruvylglucosamine Reductase, domain 2"/>
    <property type="match status" value="1"/>
</dbReference>
<proteinExistence type="inferred from homology"/>
<comment type="catalytic activity">
    <reaction evidence="16 17">
        <text>UDP-N-acetyl-alpha-D-muramate + NADP(+) = UDP-N-acetyl-3-O-(1-carboxyvinyl)-alpha-D-glucosamine + NADPH + H(+)</text>
        <dbReference type="Rhea" id="RHEA:12248"/>
        <dbReference type="ChEBI" id="CHEBI:15378"/>
        <dbReference type="ChEBI" id="CHEBI:57783"/>
        <dbReference type="ChEBI" id="CHEBI:58349"/>
        <dbReference type="ChEBI" id="CHEBI:68483"/>
        <dbReference type="ChEBI" id="CHEBI:70757"/>
        <dbReference type="EC" id="1.3.1.98"/>
    </reaction>
</comment>
<dbReference type="InterPro" id="IPR003170">
    <property type="entry name" value="MurB"/>
</dbReference>
<dbReference type="Pfam" id="PF02873">
    <property type="entry name" value="MurB_C"/>
    <property type="match status" value="1"/>
</dbReference>
<dbReference type="GO" id="GO:0005829">
    <property type="term" value="C:cytosol"/>
    <property type="evidence" value="ECO:0007669"/>
    <property type="project" value="TreeGrafter"/>
</dbReference>
<dbReference type="GO" id="GO:0051301">
    <property type="term" value="P:cell division"/>
    <property type="evidence" value="ECO:0007669"/>
    <property type="project" value="UniProtKB-KW"/>
</dbReference>
<keyword evidence="8 17" id="KW-0285">Flavoprotein</keyword>
<feature type="domain" description="FAD-binding PCMH-type" evidence="18">
    <location>
        <begin position="13"/>
        <end position="184"/>
    </location>
</feature>
<dbReference type="PANTHER" id="PTHR21071:SF4">
    <property type="entry name" value="UDP-N-ACETYLENOLPYRUVOYLGLUCOSAMINE REDUCTASE"/>
    <property type="match status" value="1"/>
</dbReference>
<keyword evidence="13 17" id="KW-0560">Oxidoreductase</keyword>
<dbReference type="RefSeq" id="WP_089209421.1">
    <property type="nucleotide sequence ID" value="NZ_FZOD01000023.1"/>
</dbReference>
<comment type="cofactor">
    <cofactor evidence="1 17">
        <name>FAD</name>
        <dbReference type="ChEBI" id="CHEBI:57692"/>
    </cofactor>
</comment>
<keyword evidence="14 17" id="KW-0131">Cell cycle</keyword>
<keyword evidence="9 17" id="KW-0274">FAD</keyword>
<evidence type="ECO:0000259" key="18">
    <source>
        <dbReference type="PROSITE" id="PS51387"/>
    </source>
</evidence>
<dbReference type="InterPro" id="IPR016166">
    <property type="entry name" value="FAD-bd_PCMH"/>
</dbReference>
<evidence type="ECO:0000256" key="17">
    <source>
        <dbReference type="HAMAP-Rule" id="MF_00037"/>
    </source>
</evidence>
<evidence type="ECO:0000256" key="4">
    <source>
        <dbReference type="ARBA" id="ARBA00004752"/>
    </source>
</evidence>
<name>A0A239JLJ3_9ACTN</name>
<dbReference type="PROSITE" id="PS51387">
    <property type="entry name" value="FAD_PCMH"/>
    <property type="match status" value="1"/>
</dbReference>
<evidence type="ECO:0000256" key="5">
    <source>
        <dbReference type="ARBA" id="ARBA00010485"/>
    </source>
</evidence>
<dbReference type="GO" id="GO:0008360">
    <property type="term" value="P:regulation of cell shape"/>
    <property type="evidence" value="ECO:0007669"/>
    <property type="project" value="UniProtKB-KW"/>
</dbReference>
<dbReference type="SUPFAM" id="SSF56194">
    <property type="entry name" value="Uridine diphospho-N-Acetylenolpyruvylglucosamine reductase, MurB, C-terminal domain"/>
    <property type="match status" value="1"/>
</dbReference>
<protein>
    <recommendedName>
        <fullName evidence="17">UDP-N-acetylenolpyruvoylglucosamine reductase</fullName>
        <ecNumber evidence="17">1.3.1.98</ecNumber>
    </recommendedName>
    <alternativeName>
        <fullName evidence="17">UDP-N-acetylmuramate dehydrogenase</fullName>
    </alternativeName>
</protein>
<keyword evidence="20" id="KW-1185">Reference proteome</keyword>
<evidence type="ECO:0000256" key="11">
    <source>
        <dbReference type="ARBA" id="ARBA00022960"/>
    </source>
</evidence>
<evidence type="ECO:0000256" key="2">
    <source>
        <dbReference type="ARBA" id="ARBA00003921"/>
    </source>
</evidence>
<evidence type="ECO:0000256" key="14">
    <source>
        <dbReference type="ARBA" id="ARBA00023306"/>
    </source>
</evidence>
<dbReference type="Gene3D" id="3.90.78.10">
    <property type="entry name" value="UDP-N-acetylenolpyruvoylglucosamine reductase, C-terminal domain"/>
    <property type="match status" value="1"/>
</dbReference>
<keyword evidence="12 17" id="KW-0573">Peptidoglycan synthesis</keyword>
<evidence type="ECO:0000256" key="16">
    <source>
        <dbReference type="ARBA" id="ARBA00048914"/>
    </source>
</evidence>
<organism evidence="19 20">
    <name type="scientific">Streptosporangium subroseum</name>
    <dbReference type="NCBI Taxonomy" id="106412"/>
    <lineage>
        <taxon>Bacteria</taxon>
        <taxon>Bacillati</taxon>
        <taxon>Actinomycetota</taxon>
        <taxon>Actinomycetes</taxon>
        <taxon>Streptosporangiales</taxon>
        <taxon>Streptosporangiaceae</taxon>
        <taxon>Streptosporangium</taxon>
    </lineage>
</organism>
<dbReference type="PANTHER" id="PTHR21071">
    <property type="entry name" value="UDP-N-ACETYLENOLPYRUVOYLGLUCOSAMINE REDUCTASE"/>
    <property type="match status" value="1"/>
</dbReference>
<comment type="subcellular location">
    <subcellularLocation>
        <location evidence="3 17">Cytoplasm</location>
    </subcellularLocation>
</comment>
<keyword evidence="10 17" id="KW-0521">NADP</keyword>
<comment type="pathway">
    <text evidence="4 17">Cell wall biogenesis; peptidoglycan biosynthesis.</text>
</comment>
<gene>
    <name evidence="17" type="primary">murB</name>
    <name evidence="19" type="ORF">SAMN05216276_102344</name>
</gene>
<keyword evidence="11 17" id="KW-0133">Cell shape</keyword>
<keyword evidence="15 17" id="KW-0961">Cell wall biogenesis/degradation</keyword>
<evidence type="ECO:0000256" key="7">
    <source>
        <dbReference type="ARBA" id="ARBA00022618"/>
    </source>
</evidence>
<dbReference type="GO" id="GO:0008762">
    <property type="term" value="F:UDP-N-acetylmuramate dehydrogenase activity"/>
    <property type="evidence" value="ECO:0007669"/>
    <property type="project" value="UniProtKB-UniRule"/>
</dbReference>
<dbReference type="InterPro" id="IPR036318">
    <property type="entry name" value="FAD-bd_PCMH-like_sf"/>
</dbReference>
<evidence type="ECO:0000256" key="1">
    <source>
        <dbReference type="ARBA" id="ARBA00001974"/>
    </source>
</evidence>
<evidence type="ECO:0000256" key="9">
    <source>
        <dbReference type="ARBA" id="ARBA00022827"/>
    </source>
</evidence>
<dbReference type="GO" id="GO:0009252">
    <property type="term" value="P:peptidoglycan biosynthetic process"/>
    <property type="evidence" value="ECO:0007669"/>
    <property type="project" value="UniProtKB-UniRule"/>
</dbReference>
<feature type="active site" evidence="17">
    <location>
        <position position="335"/>
    </location>
</feature>
<reference evidence="19 20" key="1">
    <citation type="submission" date="2017-06" db="EMBL/GenBank/DDBJ databases">
        <authorList>
            <person name="Kim H.J."/>
            <person name="Triplett B.A."/>
        </authorList>
    </citation>
    <scope>NUCLEOTIDE SEQUENCE [LARGE SCALE GENOMIC DNA]</scope>
    <source>
        <strain evidence="19 20">CGMCC 4.2132</strain>
    </source>
</reference>
<dbReference type="InterPro" id="IPR016167">
    <property type="entry name" value="FAD-bd_PCMH_sub1"/>
</dbReference>
<dbReference type="AlphaFoldDB" id="A0A239JLJ3"/>
<evidence type="ECO:0000256" key="8">
    <source>
        <dbReference type="ARBA" id="ARBA00022630"/>
    </source>
</evidence>
<keyword evidence="6 17" id="KW-0963">Cytoplasm</keyword>
<evidence type="ECO:0000256" key="15">
    <source>
        <dbReference type="ARBA" id="ARBA00023316"/>
    </source>
</evidence>
<dbReference type="EMBL" id="FZOD01000023">
    <property type="protein sequence ID" value="SNT06278.1"/>
    <property type="molecule type" value="Genomic_DNA"/>
</dbReference>
<dbReference type="Pfam" id="PF01565">
    <property type="entry name" value="FAD_binding_4"/>
    <property type="match status" value="1"/>
</dbReference>
<evidence type="ECO:0000256" key="3">
    <source>
        <dbReference type="ARBA" id="ARBA00004496"/>
    </source>
</evidence>
<dbReference type="GO" id="GO:0071555">
    <property type="term" value="P:cell wall organization"/>
    <property type="evidence" value="ECO:0007669"/>
    <property type="project" value="UniProtKB-KW"/>
</dbReference>
<dbReference type="InterPro" id="IPR011601">
    <property type="entry name" value="MurB_C"/>
</dbReference>
<comment type="function">
    <text evidence="2 17">Cell wall formation.</text>
</comment>
<dbReference type="OrthoDB" id="9804753at2"/>
<dbReference type="SUPFAM" id="SSF56176">
    <property type="entry name" value="FAD-binding/transporter-associated domain-like"/>
    <property type="match status" value="1"/>
</dbReference>
<accession>A0A239JLJ3</accession>
<evidence type="ECO:0000256" key="6">
    <source>
        <dbReference type="ARBA" id="ARBA00022490"/>
    </source>
</evidence>
<dbReference type="InterPro" id="IPR036635">
    <property type="entry name" value="MurB_C_sf"/>
</dbReference>